<dbReference type="EMBL" id="JACBNQ010000003">
    <property type="protein sequence ID" value="NYB73459.1"/>
    <property type="molecule type" value="Genomic_DNA"/>
</dbReference>
<evidence type="ECO:0008006" key="3">
    <source>
        <dbReference type="Google" id="ProtNLM"/>
    </source>
</evidence>
<keyword evidence="2" id="KW-1185">Reference proteome</keyword>
<protein>
    <recommendedName>
        <fullName evidence="3">Lipoprotein</fullName>
    </recommendedName>
</protein>
<reference evidence="1" key="1">
    <citation type="submission" date="2020-07" db="EMBL/GenBank/DDBJ databases">
        <title>Genomic analysis of a strain of Sedimentibacter Hydroxybenzoicus DSM7310.</title>
        <authorList>
            <person name="Ma S."/>
        </authorList>
    </citation>
    <scope>NUCLEOTIDE SEQUENCE</scope>
    <source>
        <strain evidence="1">DSM 7310</strain>
    </source>
</reference>
<evidence type="ECO:0000313" key="1">
    <source>
        <dbReference type="EMBL" id="NYB73459.1"/>
    </source>
</evidence>
<dbReference type="Proteomes" id="UP000611629">
    <property type="component" value="Unassembled WGS sequence"/>
</dbReference>
<evidence type="ECO:0000313" key="2">
    <source>
        <dbReference type="Proteomes" id="UP000611629"/>
    </source>
</evidence>
<comment type="caution">
    <text evidence="1">The sequence shown here is derived from an EMBL/GenBank/DDBJ whole genome shotgun (WGS) entry which is preliminary data.</text>
</comment>
<name>A0A974BHU7_SEDHY</name>
<sequence length="194" mass="22529">MQNKKIKMIFLVTAVLTVMTVIVGCSKDDKKETVTSFLKSMYEVNDYENYERFADIRNEIIKEKMANSDLSGITQFSDEEAKEIYGQYIDKYAPFVTKDGLDKLFSLGLITYMDKLAYENNIYVRIENIRLNETEEHEYMYTIKLKFIKDDAEASGECTGIVGMAQDEKGRYKVNFIKKNDSKTINEMLTEINN</sequence>
<dbReference type="AlphaFoldDB" id="A0A974BHU7"/>
<gene>
    <name evidence="1" type="ORF">HZF24_04830</name>
</gene>
<proteinExistence type="predicted"/>
<accession>A0A974BHU7</accession>
<dbReference type="PROSITE" id="PS51257">
    <property type="entry name" value="PROKAR_LIPOPROTEIN"/>
    <property type="match status" value="1"/>
</dbReference>
<dbReference type="RefSeq" id="WP_179237159.1">
    <property type="nucleotide sequence ID" value="NZ_JACBNQ010000003.1"/>
</dbReference>
<organism evidence="1 2">
    <name type="scientific">Sedimentibacter hydroxybenzoicus DSM 7310</name>
    <dbReference type="NCBI Taxonomy" id="1123245"/>
    <lineage>
        <taxon>Bacteria</taxon>
        <taxon>Bacillati</taxon>
        <taxon>Bacillota</taxon>
        <taxon>Tissierellia</taxon>
        <taxon>Sedimentibacter</taxon>
    </lineage>
</organism>